<sequence length="350" mass="39497">MQSTNDSSSLTFQSGAYERVRDPILPVPVFGFTAVFLGTGSLLNIISWYGLYRIQLQSLVSRILLYNECIFDFLVCLTSLIALRPFHRDPRNVIIGELLCYIGRNTGLTTFTRMLMNFNIVCVSLDRFWAIVYCKTYKEKKKTYLFICYLVIFLFATLITIPTFLQVDFIDNTCVVVLDHVFVHLPMIVNVLLAYALPVTVILITSALTLRALRRQRLPGFNTSSNISDRNSLEGISSLDVIHSALSASTTGFCTIMILLALLGAVMSVLYELSLIDFRFDSIARAYFIAVCGLVSSSIPVIQIRTIPPLRRWYLNRLKAIRLACGRLLDRIQVQCCSTHDQELATSTSH</sequence>
<dbReference type="SUPFAM" id="SSF81321">
    <property type="entry name" value="Family A G protein-coupled receptor-like"/>
    <property type="match status" value="1"/>
</dbReference>
<evidence type="ECO:0000256" key="2">
    <source>
        <dbReference type="ARBA" id="ARBA00022692"/>
    </source>
</evidence>
<dbReference type="PANTHER" id="PTHR45698:SF1">
    <property type="entry name" value="TRACE AMINE-ASSOCIATED RECEPTOR 13C-LIKE"/>
    <property type="match status" value="1"/>
</dbReference>
<keyword evidence="8" id="KW-1185">Reference proteome</keyword>
<dbReference type="GO" id="GO:0016020">
    <property type="term" value="C:membrane"/>
    <property type="evidence" value="ECO:0007669"/>
    <property type="project" value="UniProtKB-SubCell"/>
</dbReference>
<proteinExistence type="predicted"/>
<feature type="domain" description="G-protein coupled receptors family 1 profile" evidence="6">
    <location>
        <begin position="40"/>
        <end position="217"/>
    </location>
</feature>
<evidence type="ECO:0000256" key="4">
    <source>
        <dbReference type="ARBA" id="ARBA00023136"/>
    </source>
</evidence>
<keyword evidence="4 5" id="KW-0472">Membrane</keyword>
<dbReference type="Pfam" id="PF00001">
    <property type="entry name" value="7tm_1"/>
    <property type="match status" value="1"/>
</dbReference>
<dbReference type="EMBL" id="UZAN01043599">
    <property type="protein sequence ID" value="VDP78755.1"/>
    <property type="molecule type" value="Genomic_DNA"/>
</dbReference>
<dbReference type="PANTHER" id="PTHR45698">
    <property type="entry name" value="TRACE AMINE-ASSOCIATED RECEPTOR 19N-RELATED"/>
    <property type="match status" value="1"/>
</dbReference>
<feature type="transmembrane region" description="Helical" evidence="5">
    <location>
        <begin position="63"/>
        <end position="83"/>
    </location>
</feature>
<feature type="transmembrane region" description="Helical" evidence="5">
    <location>
        <begin position="29"/>
        <end position="51"/>
    </location>
</feature>
<comment type="subcellular location">
    <subcellularLocation>
        <location evidence="1">Membrane</location>
    </subcellularLocation>
</comment>
<feature type="transmembrane region" description="Helical" evidence="5">
    <location>
        <begin position="283"/>
        <end position="302"/>
    </location>
</feature>
<dbReference type="CDD" id="cd00637">
    <property type="entry name" value="7tm_classA_rhodopsin-like"/>
    <property type="match status" value="1"/>
</dbReference>
<evidence type="ECO:0000313" key="7">
    <source>
        <dbReference type="EMBL" id="VDP78755.1"/>
    </source>
</evidence>
<accession>A0A183AI00</accession>
<protein>
    <submittedName>
        <fullName evidence="9">G_PROTEIN_RECEP_F1_2 domain-containing protein</fullName>
    </submittedName>
</protein>
<feature type="transmembrane region" description="Helical" evidence="5">
    <location>
        <begin position="185"/>
        <end position="210"/>
    </location>
</feature>
<name>A0A183AI00_9TREM</name>
<dbReference type="WBParaSite" id="ECPE_0000659801-mRNA-1">
    <property type="protein sequence ID" value="ECPE_0000659801-mRNA-1"/>
    <property type="gene ID" value="ECPE_0000659801"/>
</dbReference>
<feature type="transmembrane region" description="Helical" evidence="5">
    <location>
        <begin position="144"/>
        <end position="165"/>
    </location>
</feature>
<dbReference type="GO" id="GO:0004930">
    <property type="term" value="F:G protein-coupled receptor activity"/>
    <property type="evidence" value="ECO:0007669"/>
    <property type="project" value="InterPro"/>
</dbReference>
<keyword evidence="3 5" id="KW-1133">Transmembrane helix</keyword>
<organism evidence="9">
    <name type="scientific">Echinostoma caproni</name>
    <dbReference type="NCBI Taxonomy" id="27848"/>
    <lineage>
        <taxon>Eukaryota</taxon>
        <taxon>Metazoa</taxon>
        <taxon>Spiralia</taxon>
        <taxon>Lophotrochozoa</taxon>
        <taxon>Platyhelminthes</taxon>
        <taxon>Trematoda</taxon>
        <taxon>Digenea</taxon>
        <taxon>Plagiorchiida</taxon>
        <taxon>Echinostomata</taxon>
        <taxon>Echinostomatoidea</taxon>
        <taxon>Echinostomatidae</taxon>
        <taxon>Echinostoma</taxon>
    </lineage>
</organism>
<evidence type="ECO:0000256" key="1">
    <source>
        <dbReference type="ARBA" id="ARBA00004370"/>
    </source>
</evidence>
<evidence type="ECO:0000259" key="6">
    <source>
        <dbReference type="PROSITE" id="PS50262"/>
    </source>
</evidence>
<evidence type="ECO:0000313" key="8">
    <source>
        <dbReference type="Proteomes" id="UP000272942"/>
    </source>
</evidence>
<dbReference type="AlphaFoldDB" id="A0A183AI00"/>
<dbReference type="Proteomes" id="UP000272942">
    <property type="component" value="Unassembled WGS sequence"/>
</dbReference>
<dbReference type="PROSITE" id="PS50262">
    <property type="entry name" value="G_PROTEIN_RECEP_F1_2"/>
    <property type="match status" value="1"/>
</dbReference>
<reference evidence="7 8" key="2">
    <citation type="submission" date="2018-11" db="EMBL/GenBank/DDBJ databases">
        <authorList>
            <consortium name="Pathogen Informatics"/>
        </authorList>
    </citation>
    <scope>NUCLEOTIDE SEQUENCE [LARGE SCALE GENOMIC DNA]</scope>
    <source>
        <strain evidence="7 8">Egypt</strain>
    </source>
</reference>
<feature type="transmembrane region" description="Helical" evidence="5">
    <location>
        <begin position="252"/>
        <end position="271"/>
    </location>
</feature>
<keyword evidence="2 5" id="KW-0812">Transmembrane</keyword>
<dbReference type="InterPro" id="IPR000276">
    <property type="entry name" value="GPCR_Rhodpsn"/>
</dbReference>
<evidence type="ECO:0000256" key="3">
    <source>
        <dbReference type="ARBA" id="ARBA00022989"/>
    </source>
</evidence>
<dbReference type="OrthoDB" id="6251375at2759"/>
<gene>
    <name evidence="7" type="ORF">ECPE_LOCUS6585</name>
</gene>
<dbReference type="InterPro" id="IPR017452">
    <property type="entry name" value="GPCR_Rhodpsn_7TM"/>
</dbReference>
<dbReference type="Gene3D" id="1.20.1070.10">
    <property type="entry name" value="Rhodopsin 7-helix transmembrane proteins"/>
    <property type="match status" value="1"/>
</dbReference>
<evidence type="ECO:0000313" key="9">
    <source>
        <dbReference type="WBParaSite" id="ECPE_0000659801-mRNA-1"/>
    </source>
</evidence>
<evidence type="ECO:0000256" key="5">
    <source>
        <dbReference type="SAM" id="Phobius"/>
    </source>
</evidence>
<reference evidence="9" key="1">
    <citation type="submission" date="2016-06" db="UniProtKB">
        <authorList>
            <consortium name="WormBaseParasite"/>
        </authorList>
    </citation>
    <scope>IDENTIFICATION</scope>
</reference>